<protein>
    <submittedName>
        <fullName evidence="1">Uncharacterized protein</fullName>
    </submittedName>
</protein>
<accession>B9THA1</accession>
<sequence length="419" mass="45411">HRLVAVRAAHAVPQALAAGRRVAQFGDDVHFLAGAQVDRDAVGIAALQAAHHVAGRQLFVAAEHFHAIDDEAQRARAADVEAVRTVDGGRDDAARPRGRGLLQRAGRVHAVEPRQRVRVACFAQQRAACAVGVVEIVERHAARAAVHVTHRARGHARQLRLRVDTRLVGDDGGAKAGAQRVQRQQRVRAHGDLGERAALEARRARVRAEHRDAGGARGVQRQDRVLVLHEREAGGGRLHKQCAGVVGRQRRALAPAEAARRACHASGRVAQPLDGDLSFRHRARALRTEEARGARHLEVETAVQRGDRRVRAEPVAHEHAVELPLALRDVAHDLARFRAPGAVHLVVSGQHPRTAGLRGHLERCEVDFAQGALVDDGVHGIARRLAVVAHEVFRHRARADGLAALDPCGAEPSAQQRVF</sequence>
<feature type="non-terminal residue" evidence="1">
    <location>
        <position position="1"/>
    </location>
</feature>
<evidence type="ECO:0000313" key="2">
    <source>
        <dbReference type="Proteomes" id="UP000008311"/>
    </source>
</evidence>
<evidence type="ECO:0000313" key="1">
    <source>
        <dbReference type="EMBL" id="EEF24763.1"/>
    </source>
</evidence>
<proteinExistence type="predicted"/>
<reference evidence="2" key="1">
    <citation type="journal article" date="2010" name="Nat. Biotechnol.">
        <title>Draft genome sequence of the oilseed species Ricinus communis.</title>
        <authorList>
            <person name="Chan A.P."/>
            <person name="Crabtree J."/>
            <person name="Zhao Q."/>
            <person name="Lorenzi H."/>
            <person name="Orvis J."/>
            <person name="Puiu D."/>
            <person name="Melake-Berhan A."/>
            <person name="Jones K.M."/>
            <person name="Redman J."/>
            <person name="Chen G."/>
            <person name="Cahoon E.B."/>
            <person name="Gedil M."/>
            <person name="Stanke M."/>
            <person name="Haas B.J."/>
            <person name="Wortman J.R."/>
            <person name="Fraser-Liggett C.M."/>
            <person name="Ravel J."/>
            <person name="Rabinowicz P.D."/>
        </authorList>
    </citation>
    <scope>NUCLEOTIDE SEQUENCE [LARGE SCALE GENOMIC DNA]</scope>
    <source>
        <strain evidence="2">cv. Hale</strain>
    </source>
</reference>
<organism evidence="1 2">
    <name type="scientific">Ricinus communis</name>
    <name type="common">Castor bean</name>
    <dbReference type="NCBI Taxonomy" id="3988"/>
    <lineage>
        <taxon>Eukaryota</taxon>
        <taxon>Viridiplantae</taxon>
        <taxon>Streptophyta</taxon>
        <taxon>Embryophyta</taxon>
        <taxon>Tracheophyta</taxon>
        <taxon>Spermatophyta</taxon>
        <taxon>Magnoliopsida</taxon>
        <taxon>eudicotyledons</taxon>
        <taxon>Gunneridae</taxon>
        <taxon>Pentapetalae</taxon>
        <taxon>rosids</taxon>
        <taxon>fabids</taxon>
        <taxon>Malpighiales</taxon>
        <taxon>Euphorbiaceae</taxon>
        <taxon>Acalyphoideae</taxon>
        <taxon>Acalypheae</taxon>
        <taxon>Ricinus</taxon>
    </lineage>
</organism>
<dbReference type="InParanoid" id="B9THA1"/>
<name>B9THA1_RICCO</name>
<dbReference type="Proteomes" id="UP000008311">
    <property type="component" value="Unassembled WGS sequence"/>
</dbReference>
<gene>
    <name evidence="1" type="ORF">RCOM_1948460</name>
</gene>
<dbReference type="EMBL" id="EQ981344">
    <property type="protein sequence ID" value="EEF24763.1"/>
    <property type="molecule type" value="Genomic_DNA"/>
</dbReference>
<keyword evidence="2" id="KW-1185">Reference proteome</keyword>
<dbReference type="AlphaFoldDB" id="B9THA1"/>